<evidence type="ECO:0000259" key="6">
    <source>
        <dbReference type="PROSITE" id="PS50106"/>
    </source>
</evidence>
<evidence type="ECO:0000256" key="1">
    <source>
        <dbReference type="ARBA" id="ARBA00005358"/>
    </source>
</evidence>
<proteinExistence type="inferred from homology"/>
<feature type="domain" description="PDZ" evidence="6">
    <location>
        <begin position="331"/>
        <end position="405"/>
    </location>
</feature>
<evidence type="ECO:0000256" key="5">
    <source>
        <dbReference type="SAM" id="MobiDB-lite"/>
    </source>
</evidence>
<dbReference type="PROSITE" id="PS50106">
    <property type="entry name" value="PDZ"/>
    <property type="match status" value="3"/>
</dbReference>
<dbReference type="InterPro" id="IPR021922">
    <property type="entry name" value="Par3/HAL_N"/>
</dbReference>
<evidence type="ECO:0000256" key="3">
    <source>
        <dbReference type="ARBA" id="ARBA00022737"/>
    </source>
</evidence>
<feature type="domain" description="PDZ" evidence="6">
    <location>
        <begin position="461"/>
        <end position="545"/>
    </location>
</feature>
<dbReference type="Gene3D" id="3.10.20.90">
    <property type="entry name" value="Phosphatidylinositol 3-kinase Catalytic Subunit, Chain A, domain 1"/>
    <property type="match status" value="1"/>
</dbReference>
<feature type="compositionally biased region" description="Low complexity" evidence="5">
    <location>
        <begin position="669"/>
        <end position="681"/>
    </location>
</feature>
<dbReference type="InterPro" id="IPR001478">
    <property type="entry name" value="PDZ"/>
</dbReference>
<dbReference type="InterPro" id="IPR052213">
    <property type="entry name" value="PAR3"/>
</dbReference>
<dbReference type="Proteomes" id="UP001235939">
    <property type="component" value="Chromosome 05"/>
</dbReference>
<keyword evidence="2" id="KW-0132">Cell division</keyword>
<dbReference type="InterPro" id="IPR036034">
    <property type="entry name" value="PDZ_sf"/>
</dbReference>
<feature type="region of interest" description="Disordered" evidence="5">
    <location>
        <begin position="592"/>
        <end position="612"/>
    </location>
</feature>
<keyword evidence="4" id="KW-0131">Cell cycle</keyword>
<evidence type="ECO:0000256" key="2">
    <source>
        <dbReference type="ARBA" id="ARBA00022618"/>
    </source>
</evidence>
<dbReference type="PANTHER" id="PTHR16484:SF17">
    <property type="entry name" value="BAZOOKA, ISOFORM B"/>
    <property type="match status" value="1"/>
</dbReference>
<reference evidence="7 8" key="1">
    <citation type="submission" date="2022-01" db="EMBL/GenBank/DDBJ databases">
        <title>A chromosomal length assembly of Cordylochernes scorpioides.</title>
        <authorList>
            <person name="Zeh D."/>
            <person name="Zeh J."/>
        </authorList>
    </citation>
    <scope>NUCLEOTIDE SEQUENCE [LARGE SCALE GENOMIC DNA]</scope>
    <source>
        <strain evidence="7">IN4F17</strain>
        <tissue evidence="7">Whole Body</tissue>
    </source>
</reference>
<feature type="region of interest" description="Disordered" evidence="5">
    <location>
        <begin position="263"/>
        <end position="293"/>
    </location>
</feature>
<evidence type="ECO:0000256" key="4">
    <source>
        <dbReference type="ARBA" id="ARBA00023306"/>
    </source>
</evidence>
<feature type="domain" description="PDZ" evidence="6">
    <location>
        <begin position="553"/>
        <end position="649"/>
    </location>
</feature>
<dbReference type="SUPFAM" id="SSF50156">
    <property type="entry name" value="PDZ domain-like"/>
    <property type="match status" value="3"/>
</dbReference>
<organism evidence="7 8">
    <name type="scientific">Cordylochernes scorpioides</name>
    <dbReference type="NCBI Taxonomy" id="51811"/>
    <lineage>
        <taxon>Eukaryota</taxon>
        <taxon>Metazoa</taxon>
        <taxon>Ecdysozoa</taxon>
        <taxon>Arthropoda</taxon>
        <taxon>Chelicerata</taxon>
        <taxon>Arachnida</taxon>
        <taxon>Pseudoscorpiones</taxon>
        <taxon>Cheliferoidea</taxon>
        <taxon>Chernetidae</taxon>
        <taxon>Cordylochernes</taxon>
    </lineage>
</organism>
<name>A0ABY6KEX7_9ARAC</name>
<dbReference type="Pfam" id="PF00595">
    <property type="entry name" value="PDZ"/>
    <property type="match status" value="2"/>
</dbReference>
<accession>A0ABY6KEX7</accession>
<keyword evidence="8" id="KW-1185">Reference proteome</keyword>
<dbReference type="Pfam" id="PF12053">
    <property type="entry name" value="Par3_HAL_N_term"/>
    <property type="match status" value="1"/>
</dbReference>
<evidence type="ECO:0000313" key="8">
    <source>
        <dbReference type="Proteomes" id="UP001235939"/>
    </source>
</evidence>
<dbReference type="PANTHER" id="PTHR16484">
    <property type="entry name" value="PARTITIONING DEFECTIVE 3 RELATED"/>
    <property type="match status" value="1"/>
</dbReference>
<gene>
    <name evidence="7" type="ORF">LAZ67_5000445</name>
</gene>
<dbReference type="SMART" id="SM00228">
    <property type="entry name" value="PDZ"/>
    <property type="match status" value="3"/>
</dbReference>
<dbReference type="CDD" id="cd23058">
    <property type="entry name" value="PDZ2_Par3-like"/>
    <property type="match status" value="1"/>
</dbReference>
<dbReference type="Gene3D" id="2.30.42.10">
    <property type="match status" value="3"/>
</dbReference>
<protein>
    <submittedName>
        <fullName evidence="7">PARD3</fullName>
    </submittedName>
</protein>
<feature type="compositionally biased region" description="Basic and acidic residues" evidence="5">
    <location>
        <begin position="712"/>
        <end position="723"/>
    </location>
</feature>
<keyword evidence="3" id="KW-0677">Repeat</keyword>
<sequence length="729" mass="79090">MSQANKVGTPTDNSTVPGEAEILENVPFREAIGKLLKFTSYSKDYPDQKVIEQMTREVTINLEPSIMSVNGLHVLLLTLCQLPHPGFYLKDVRIPSSCCVQDSFVTIQNLKSSRDGGILDPDDCLSDVADDREQVNFTLIYLFENSAIWILMRIQQKNNNIIIFPRISWLTCVQIIAIYEEQTSPYHTTGDGTSGSSSIGTESPDLFVLGENSTCGNTDVEVTSIHMLGITPLQVRRGSEPALNRSPCQSPLANKRWSAALAPHPPQEVEEERGQGSGGEDKQPFQRGASHMSSLANRAELDRWGAAAERLQEDTRKDPVGGTGSPDVTRELVVLKNESGPLGIHVVPNLDEYGSEMGLVIQGVETGGRIHRDGRILVGDRIYEINGRSLHQVNFQQAQEVFKEALAGPELRLGLVRGLPLPAAKPPLEKGVDTKYATISSTRRVADTLCHNTRKIGRVLRVRLCKGPDGLGFSVTSRDNTSVPSPVYIRNILQQGAAVVDGRLQSGDRLLEVNGVGMTGKSQSEVVAMLRATPQGGTVDLVVSRQDPLPIIPLNIPLLPESGLGISITGKIYGDAEDLGLFVKDLIPGGSAHKNQNRSPKVGHLSPADGSPVEWVQDGKLRPNDQLVAIEGTSLLSMSNQEAMETLRNFLESRPKSIHLRVSRHPDMSSSEDSSQDQSSSANNTVIYMGRDELAVPGPNPVLERLTGGGEPPRHLGATDKADATIVSQ</sequence>
<feature type="region of interest" description="Disordered" evidence="5">
    <location>
        <begin position="662"/>
        <end position="729"/>
    </location>
</feature>
<evidence type="ECO:0000313" key="7">
    <source>
        <dbReference type="EMBL" id="UYV67391.1"/>
    </source>
</evidence>
<comment type="similarity">
    <text evidence="1">Belongs to the PAR3 family.</text>
</comment>
<dbReference type="EMBL" id="CP092867">
    <property type="protein sequence ID" value="UYV67391.1"/>
    <property type="molecule type" value="Genomic_DNA"/>
</dbReference>